<name>A0A151ABT4_9EURY</name>
<dbReference type="PATRIC" id="fig|1008153.3.peg.2731"/>
<dbReference type="AlphaFoldDB" id="A0A151ABT4"/>
<dbReference type="PANTHER" id="PTHR34216:SF3">
    <property type="entry name" value="POLY-BETA-1,6-N-ACETYL-D-GLUCOSAMINE N-DEACETYLASE"/>
    <property type="match status" value="1"/>
</dbReference>
<dbReference type="GO" id="GO:0016810">
    <property type="term" value="F:hydrolase activity, acting on carbon-nitrogen (but not peptide) bonds"/>
    <property type="evidence" value="ECO:0007669"/>
    <property type="project" value="InterPro"/>
</dbReference>
<comment type="subcellular location">
    <subcellularLocation>
        <location evidence="1">Secreted</location>
    </subcellularLocation>
</comment>
<reference evidence="4 5" key="1">
    <citation type="submission" date="2016-02" db="EMBL/GenBank/DDBJ databases">
        <title>Genome sequence of Halalkalicoccus paucihalophilus DSM 24557.</title>
        <authorList>
            <person name="Poehlein A."/>
            <person name="Daniel R."/>
        </authorList>
    </citation>
    <scope>NUCLEOTIDE SEQUENCE [LARGE SCALE GENOMIC DNA]</scope>
    <source>
        <strain evidence="4 5">DSM 24557</strain>
    </source>
</reference>
<protein>
    <submittedName>
        <fullName evidence="4">Polysaccharide deacetylase</fullName>
    </submittedName>
</protein>
<evidence type="ECO:0000256" key="2">
    <source>
        <dbReference type="ARBA" id="ARBA00022729"/>
    </source>
</evidence>
<dbReference type="InterPro" id="IPR051398">
    <property type="entry name" value="Polysacch_Deacetylase"/>
</dbReference>
<dbReference type="Pfam" id="PF01522">
    <property type="entry name" value="Polysacc_deac_1"/>
    <property type="match status" value="1"/>
</dbReference>
<dbReference type="Gene3D" id="3.20.20.370">
    <property type="entry name" value="Glycoside hydrolase/deacetylase"/>
    <property type="match status" value="1"/>
</dbReference>
<dbReference type="GO" id="GO:0005975">
    <property type="term" value="P:carbohydrate metabolic process"/>
    <property type="evidence" value="ECO:0007669"/>
    <property type="project" value="InterPro"/>
</dbReference>
<keyword evidence="5" id="KW-1185">Reference proteome</keyword>
<evidence type="ECO:0000256" key="1">
    <source>
        <dbReference type="ARBA" id="ARBA00004613"/>
    </source>
</evidence>
<evidence type="ECO:0000313" key="4">
    <source>
        <dbReference type="EMBL" id="KYH25095.1"/>
    </source>
</evidence>
<dbReference type="PANTHER" id="PTHR34216">
    <property type="match status" value="1"/>
</dbReference>
<evidence type="ECO:0000259" key="3">
    <source>
        <dbReference type="PROSITE" id="PS51677"/>
    </source>
</evidence>
<dbReference type="SUPFAM" id="SSF88713">
    <property type="entry name" value="Glycoside hydrolase/deacetylase"/>
    <property type="match status" value="1"/>
</dbReference>
<keyword evidence="2" id="KW-0732">Signal</keyword>
<proteinExistence type="predicted"/>
<organism evidence="4 5">
    <name type="scientific">Halalkalicoccus paucihalophilus</name>
    <dbReference type="NCBI Taxonomy" id="1008153"/>
    <lineage>
        <taxon>Archaea</taxon>
        <taxon>Methanobacteriati</taxon>
        <taxon>Methanobacteriota</taxon>
        <taxon>Stenosarchaea group</taxon>
        <taxon>Halobacteria</taxon>
        <taxon>Halobacteriales</taxon>
        <taxon>Halococcaceae</taxon>
        <taxon>Halalkalicoccus</taxon>
    </lineage>
</organism>
<dbReference type="Proteomes" id="UP000075321">
    <property type="component" value="Unassembled WGS sequence"/>
</dbReference>
<dbReference type="GO" id="GO:0005576">
    <property type="term" value="C:extracellular region"/>
    <property type="evidence" value="ECO:0007669"/>
    <property type="project" value="UniProtKB-SubCell"/>
</dbReference>
<dbReference type="EMBL" id="LTAZ01000007">
    <property type="protein sequence ID" value="KYH25095.1"/>
    <property type="molecule type" value="Genomic_DNA"/>
</dbReference>
<dbReference type="InterPro" id="IPR002509">
    <property type="entry name" value="NODB_dom"/>
</dbReference>
<evidence type="ECO:0000313" key="5">
    <source>
        <dbReference type="Proteomes" id="UP000075321"/>
    </source>
</evidence>
<accession>A0A151ABT4</accession>
<dbReference type="InterPro" id="IPR011330">
    <property type="entry name" value="Glyco_hydro/deAcase_b/a-brl"/>
</dbReference>
<comment type="caution">
    <text evidence="4">The sequence shown here is derived from an EMBL/GenBank/DDBJ whole genome shotgun (WGS) entry which is preliminary data.</text>
</comment>
<gene>
    <name evidence="4" type="ORF">HAPAU_26780</name>
</gene>
<feature type="domain" description="NodB homology" evidence="3">
    <location>
        <begin position="103"/>
        <end position="239"/>
    </location>
</feature>
<sequence length="239" mass="26610">MTIDPNFDLSMRDISIVARIDQPQRTNLRMRLTDTDGETLSLVSEYHRDLHPTGWLTFTLSVAEAEADLSSIENILISLDGGDKAPLYWLDDLRFPQRTSNTAQFSFTFDDNTRDVYETFYPIMREFGSSGSDAIITDQIGESGRLTLTKIDELAEAGWSIDNHTHGLSTLHGLSKADQRDTIGTANEILRDQGFDPKSIMYPGGQCDRATLEVAAENNQYGFLAFTSPYKGIAPSVTL</sequence>
<dbReference type="PROSITE" id="PS51677">
    <property type="entry name" value="NODB"/>
    <property type="match status" value="1"/>
</dbReference>